<evidence type="ECO:0000313" key="6">
    <source>
        <dbReference type="EMBL" id="GAA0763647.1"/>
    </source>
</evidence>
<keyword evidence="2" id="KW-0285">Flavoprotein</keyword>
<dbReference type="PANTHER" id="PTHR10851:SF3">
    <property type="entry name" value="PYRIDOXINE_PYRIDOXAMINE 5'-PHOSPHATE OXIDASE 2"/>
    <property type="match status" value="1"/>
</dbReference>
<keyword evidence="4" id="KW-0560">Oxidoreductase</keyword>
<dbReference type="PANTHER" id="PTHR10851">
    <property type="entry name" value="PYRIDOXINE-5-PHOSPHATE OXIDASE"/>
    <property type="match status" value="1"/>
</dbReference>
<keyword evidence="3" id="KW-0288">FMN</keyword>
<evidence type="ECO:0000259" key="5">
    <source>
        <dbReference type="Pfam" id="PF12766"/>
    </source>
</evidence>
<dbReference type="SUPFAM" id="SSF50475">
    <property type="entry name" value="FMN-binding split barrel"/>
    <property type="match status" value="1"/>
</dbReference>
<protein>
    <submittedName>
        <fullName evidence="6">Pyridoxamine 5'-phosphate oxidase family protein</fullName>
    </submittedName>
</protein>
<accession>A0ABP3VRF0</accession>
<evidence type="ECO:0000256" key="4">
    <source>
        <dbReference type="ARBA" id="ARBA00023002"/>
    </source>
</evidence>
<reference evidence="7" key="1">
    <citation type="journal article" date="2019" name="Int. J. Syst. Evol. Microbiol.">
        <title>The Global Catalogue of Microorganisms (GCM) 10K type strain sequencing project: providing services to taxonomists for standard genome sequencing and annotation.</title>
        <authorList>
            <consortium name="The Broad Institute Genomics Platform"/>
            <consortium name="The Broad Institute Genome Sequencing Center for Infectious Disease"/>
            <person name="Wu L."/>
            <person name="Ma J."/>
        </authorList>
    </citation>
    <scope>NUCLEOTIDE SEQUENCE [LARGE SCALE GENOMIC DNA]</scope>
    <source>
        <strain evidence="7">JCM 16231</strain>
    </source>
</reference>
<comment type="cofactor">
    <cofactor evidence="1">
        <name>FMN</name>
        <dbReference type="ChEBI" id="CHEBI:58210"/>
    </cofactor>
</comment>
<dbReference type="Pfam" id="PF12766">
    <property type="entry name" value="Pyridox_oxase_2"/>
    <property type="match status" value="1"/>
</dbReference>
<organism evidence="6 7">
    <name type="scientific">Psychroflexus lacisalsi</name>
    <dbReference type="NCBI Taxonomy" id="503928"/>
    <lineage>
        <taxon>Bacteria</taxon>
        <taxon>Pseudomonadati</taxon>
        <taxon>Bacteroidota</taxon>
        <taxon>Flavobacteriia</taxon>
        <taxon>Flavobacteriales</taxon>
        <taxon>Flavobacteriaceae</taxon>
        <taxon>Psychroflexus</taxon>
    </lineage>
</organism>
<dbReference type="Proteomes" id="UP001500185">
    <property type="component" value="Unassembled WGS sequence"/>
</dbReference>
<dbReference type="InterPro" id="IPR024624">
    <property type="entry name" value="Pyridox_Oxase_Alr4036_FMN-bd"/>
</dbReference>
<dbReference type="EMBL" id="BAAAGG010000022">
    <property type="protein sequence ID" value="GAA0763647.1"/>
    <property type="molecule type" value="Genomic_DNA"/>
</dbReference>
<evidence type="ECO:0000256" key="3">
    <source>
        <dbReference type="ARBA" id="ARBA00022643"/>
    </source>
</evidence>
<evidence type="ECO:0000313" key="7">
    <source>
        <dbReference type="Proteomes" id="UP001500185"/>
    </source>
</evidence>
<evidence type="ECO:0000256" key="2">
    <source>
        <dbReference type="ARBA" id="ARBA00022630"/>
    </source>
</evidence>
<feature type="domain" description="Pyridoxamine 5'-phosphate oxidase Alr4036 family FMN-binding" evidence="5">
    <location>
        <begin position="19"/>
        <end position="95"/>
    </location>
</feature>
<sequence length="179" mass="21187">MLDQILKDLKNEVKFGYLKKKHAFRYPSLASIEDNVPVQRTVVLRDTTADFDLIMYTDERSDKISHFENNPNCSLLFYNHKKLLQVKVEGKIEMIKSGEEYDYHWSRVQGHSQKDFITKNPPGTPIDNPDHVDYNEDEHHFCLLKLVPEHMEYLELKRPNHIRARFDGSNNWKGQFLNP</sequence>
<dbReference type="InterPro" id="IPR000659">
    <property type="entry name" value="Pyridox_Oxase"/>
</dbReference>
<dbReference type="Gene3D" id="2.30.110.10">
    <property type="entry name" value="Electron Transport, Fmn-binding Protein, Chain A"/>
    <property type="match status" value="1"/>
</dbReference>
<proteinExistence type="predicted"/>
<comment type="caution">
    <text evidence="6">The sequence shown here is derived from an EMBL/GenBank/DDBJ whole genome shotgun (WGS) entry which is preliminary data.</text>
</comment>
<dbReference type="RefSeq" id="WP_224454714.1">
    <property type="nucleotide sequence ID" value="NZ_BAAAGG010000022.1"/>
</dbReference>
<keyword evidence="7" id="KW-1185">Reference proteome</keyword>
<gene>
    <name evidence="6" type="ORF">GCM10009433_25210</name>
</gene>
<evidence type="ECO:0000256" key="1">
    <source>
        <dbReference type="ARBA" id="ARBA00001917"/>
    </source>
</evidence>
<dbReference type="InterPro" id="IPR012349">
    <property type="entry name" value="Split_barrel_FMN-bd"/>
</dbReference>
<name>A0ABP3VRF0_9FLAO</name>